<dbReference type="AlphaFoldDB" id="A0A2T6B5T6"/>
<dbReference type="Gene3D" id="3.60.40.10">
    <property type="entry name" value="PPM-type phosphatase domain"/>
    <property type="match status" value="1"/>
</dbReference>
<protein>
    <submittedName>
        <fullName evidence="2">Serine/threonine protein phosphatase PrpC</fullName>
    </submittedName>
</protein>
<keyword evidence="3" id="KW-1185">Reference proteome</keyword>
<dbReference type="InterPro" id="IPR036457">
    <property type="entry name" value="PPM-type-like_dom_sf"/>
</dbReference>
<dbReference type="SMART" id="SM00331">
    <property type="entry name" value="PP2C_SIG"/>
    <property type="match status" value="1"/>
</dbReference>
<dbReference type="OrthoDB" id="9801841at2"/>
<dbReference type="SMART" id="SM00332">
    <property type="entry name" value="PP2Cc"/>
    <property type="match status" value="1"/>
</dbReference>
<dbReference type="Pfam" id="PF13672">
    <property type="entry name" value="PP2C_2"/>
    <property type="match status" value="1"/>
</dbReference>
<sequence>MQSDGSAMGAHKMCFDVASVLWQGARPYQEDSLLQDFVEDGARGYVVLADGMGGHAAGDVASGLAVQTVSRSLGQAIHEGEDFETNIAAHLRAAVRRANRALADEAGGASGTARMGTTLITAILCDARLYWTSVGDSPLYLWREGRLRLLNEDHSMAPVIDRMVQQGELSAEAGRNHPDRNALTSVLSGTEVARIDLSAEGFDLRPDDVLIVASDGLQFLDASRIECILAEMALNASSARICNALLEALQMLDDPHQDNVSICVLRPCGTGMPGAITGSMTRPRPEIGEITQQTPEAEPIGTAAEPTSPSRLRSISRRIKFWE</sequence>
<gene>
    <name evidence="2" type="ORF">C8N44_103174</name>
</gene>
<comment type="caution">
    <text evidence="2">The sequence shown here is derived from an EMBL/GenBank/DDBJ whole genome shotgun (WGS) entry which is preliminary data.</text>
</comment>
<organism evidence="2 3">
    <name type="scientific">Allosediminivita pacifica</name>
    <dbReference type="NCBI Taxonomy" id="1267769"/>
    <lineage>
        <taxon>Bacteria</taxon>
        <taxon>Pseudomonadati</taxon>
        <taxon>Pseudomonadota</taxon>
        <taxon>Alphaproteobacteria</taxon>
        <taxon>Rhodobacterales</taxon>
        <taxon>Paracoccaceae</taxon>
        <taxon>Allosediminivita</taxon>
    </lineage>
</organism>
<dbReference type="EMBL" id="QBKN01000003">
    <property type="protein sequence ID" value="PTX51430.1"/>
    <property type="molecule type" value="Genomic_DNA"/>
</dbReference>
<evidence type="ECO:0000313" key="3">
    <source>
        <dbReference type="Proteomes" id="UP000244069"/>
    </source>
</evidence>
<dbReference type="Proteomes" id="UP000244069">
    <property type="component" value="Unassembled WGS sequence"/>
</dbReference>
<proteinExistence type="predicted"/>
<dbReference type="PROSITE" id="PS51746">
    <property type="entry name" value="PPM_2"/>
    <property type="match status" value="1"/>
</dbReference>
<dbReference type="CDD" id="cd00143">
    <property type="entry name" value="PP2Cc"/>
    <property type="match status" value="1"/>
</dbReference>
<evidence type="ECO:0000259" key="1">
    <source>
        <dbReference type="PROSITE" id="PS51746"/>
    </source>
</evidence>
<evidence type="ECO:0000313" key="2">
    <source>
        <dbReference type="EMBL" id="PTX51430.1"/>
    </source>
</evidence>
<dbReference type="RefSeq" id="WP_107974815.1">
    <property type="nucleotide sequence ID" value="NZ_BMEZ01000003.1"/>
</dbReference>
<reference evidence="2 3" key="1">
    <citation type="submission" date="2018-04" db="EMBL/GenBank/DDBJ databases">
        <title>Genomic Encyclopedia of Archaeal and Bacterial Type Strains, Phase II (KMG-II): from individual species to whole genera.</title>
        <authorList>
            <person name="Goeker M."/>
        </authorList>
    </citation>
    <scope>NUCLEOTIDE SEQUENCE [LARGE SCALE GENOMIC DNA]</scope>
    <source>
        <strain evidence="2 3">DSM 29329</strain>
    </source>
</reference>
<dbReference type="InterPro" id="IPR001932">
    <property type="entry name" value="PPM-type_phosphatase-like_dom"/>
</dbReference>
<accession>A0A2T6B5T6</accession>
<dbReference type="SUPFAM" id="SSF81606">
    <property type="entry name" value="PP2C-like"/>
    <property type="match status" value="1"/>
</dbReference>
<feature type="domain" description="PPM-type phosphatase" evidence="1">
    <location>
        <begin position="14"/>
        <end position="267"/>
    </location>
</feature>
<name>A0A2T6B5T6_9RHOB</name>